<gene>
    <name evidence="3" type="ORF">HPG69_005555</name>
</gene>
<comment type="similarity">
    <text evidence="1">Belongs to the NBPF family.</text>
</comment>
<dbReference type="Pfam" id="PF06758">
    <property type="entry name" value="Olduvai"/>
    <property type="match status" value="2"/>
</dbReference>
<keyword evidence="4" id="KW-1185">Reference proteome</keyword>
<dbReference type="PROSITE" id="PS51316">
    <property type="entry name" value="ODV"/>
    <property type="match status" value="2"/>
</dbReference>
<evidence type="ECO:0000256" key="1">
    <source>
        <dbReference type="ARBA" id="ARBA00038417"/>
    </source>
</evidence>
<evidence type="ECO:0000313" key="4">
    <source>
        <dbReference type="Proteomes" id="UP000551758"/>
    </source>
</evidence>
<proteinExistence type="inferred from homology"/>
<evidence type="ECO:0000259" key="2">
    <source>
        <dbReference type="PROSITE" id="PS51316"/>
    </source>
</evidence>
<dbReference type="PANTHER" id="PTHR14199">
    <property type="entry name" value="NEUROBLASTOMA BREAKPOINT FAMILY MEMBER 6-LIKE PROTEIN"/>
    <property type="match status" value="1"/>
</dbReference>
<protein>
    <recommendedName>
        <fullName evidence="2">Olduvai domain-containing protein</fullName>
    </recommendedName>
</protein>
<dbReference type="EMBL" id="JACDTQ010002688">
    <property type="protein sequence ID" value="KAF5916760.1"/>
    <property type="molecule type" value="Genomic_DNA"/>
</dbReference>
<dbReference type="Proteomes" id="UP000551758">
    <property type="component" value="Unassembled WGS sequence"/>
</dbReference>
<dbReference type="SMART" id="SM01148">
    <property type="entry name" value="DUF1220"/>
    <property type="match status" value="2"/>
</dbReference>
<name>A0A7J7ELT1_DICBM</name>
<sequence length="330" mass="37112">MELQEVEKKEVLQDSEDECVLTPSILQEEPECYQHCSDDKFALDEQEVSSALDVACKCSHSNGTEDALMMTSHIREICPMAQENQLENQKDREGLKGQGPIACSPPYPTSLSRELLTIKDNDVPQDTLDECYFTCSIGHDLSSSYRPYRSSSLAFDGREVFSALDVVVPTQEAYHLGPLSFQRPEVKESQAQLQPSTQVASDLPLQLDQFDCSDSKARLGLSSTIWSFEANYDSGDQWPLFQELGWDGSLRMKNASKLEGDAFEGWASSNPGYQVTAYINALSALKQKIIQRKLLFSKWRLTCSFPGLQLRILRTLELREDIADLKETIT</sequence>
<dbReference type="AlphaFoldDB" id="A0A7J7ELT1"/>
<comment type="caution">
    <text evidence="3">The sequence shown here is derived from an EMBL/GenBank/DDBJ whole genome shotgun (WGS) entry which is preliminary data.</text>
</comment>
<feature type="domain" description="Olduvai" evidence="2">
    <location>
        <begin position="1"/>
        <end position="72"/>
    </location>
</feature>
<feature type="domain" description="Olduvai" evidence="2">
    <location>
        <begin position="87"/>
        <end position="178"/>
    </location>
</feature>
<dbReference type="InterPro" id="IPR010630">
    <property type="entry name" value="Olduvai_dom"/>
</dbReference>
<evidence type="ECO:0000313" key="3">
    <source>
        <dbReference type="EMBL" id="KAF5916760.1"/>
    </source>
</evidence>
<reference evidence="3 4" key="1">
    <citation type="journal article" date="2020" name="Mol. Biol. Evol.">
        <title>Interspecific Gene Flow and the Evolution of Specialization in Black and White Rhinoceros.</title>
        <authorList>
            <person name="Moodley Y."/>
            <person name="Westbury M.V."/>
            <person name="Russo I.M."/>
            <person name="Gopalakrishnan S."/>
            <person name="Rakotoarivelo A."/>
            <person name="Olsen R.A."/>
            <person name="Prost S."/>
            <person name="Tunstall T."/>
            <person name="Ryder O.A."/>
            <person name="Dalen L."/>
            <person name="Bruford M.W."/>
        </authorList>
    </citation>
    <scope>NUCLEOTIDE SEQUENCE [LARGE SCALE GENOMIC DNA]</scope>
    <source>
        <strain evidence="3">SBR-YM</strain>
        <tissue evidence="3">Skin</tissue>
    </source>
</reference>
<accession>A0A7J7ELT1</accession>
<organism evidence="3 4">
    <name type="scientific">Diceros bicornis minor</name>
    <name type="common">South-central black rhinoceros</name>
    <dbReference type="NCBI Taxonomy" id="77932"/>
    <lineage>
        <taxon>Eukaryota</taxon>
        <taxon>Metazoa</taxon>
        <taxon>Chordata</taxon>
        <taxon>Craniata</taxon>
        <taxon>Vertebrata</taxon>
        <taxon>Euteleostomi</taxon>
        <taxon>Mammalia</taxon>
        <taxon>Eutheria</taxon>
        <taxon>Laurasiatheria</taxon>
        <taxon>Perissodactyla</taxon>
        <taxon>Rhinocerotidae</taxon>
        <taxon>Diceros</taxon>
    </lineage>
</organism>
<dbReference type="PANTHER" id="PTHR14199:SF29">
    <property type="entry name" value="NEUROBLASTOMA BREAKPOINT FAMILY MEMBER 4-RELATED"/>
    <property type="match status" value="1"/>
</dbReference>
<dbReference type="InterPro" id="IPR055306">
    <property type="entry name" value="NBPF"/>
</dbReference>